<evidence type="ECO:0000256" key="1">
    <source>
        <dbReference type="SAM" id="Phobius"/>
    </source>
</evidence>
<proteinExistence type="predicted"/>
<dbReference type="Proteomes" id="UP000249046">
    <property type="component" value="Unassembled WGS sequence"/>
</dbReference>
<keyword evidence="1" id="KW-1133">Transmembrane helix</keyword>
<feature type="transmembrane region" description="Helical" evidence="1">
    <location>
        <begin position="359"/>
        <end position="379"/>
    </location>
</feature>
<organism evidence="3 4">
    <name type="scientific">Rhodanobacter denitrificans</name>
    <dbReference type="NCBI Taxonomy" id="666685"/>
    <lineage>
        <taxon>Bacteria</taxon>
        <taxon>Pseudomonadati</taxon>
        <taxon>Pseudomonadota</taxon>
        <taxon>Gammaproteobacteria</taxon>
        <taxon>Lysobacterales</taxon>
        <taxon>Rhodanobacteraceae</taxon>
        <taxon>Rhodanobacter</taxon>
    </lineage>
</organism>
<comment type="caution">
    <text evidence="3">The sequence shown here is derived from an EMBL/GenBank/DDBJ whole genome shotgun (WGS) entry which is preliminary data.</text>
</comment>
<sequence length="381" mass="39306">MLVEVALDLALDQRLHRAHQQAQFGTDVDVVIAHGDPAAHAAALERERVAVPAMADAELAAERTGQPVDGCAHVLAAALVGAADVDAAHAGLRMRACGTACCAKFRGNNKPGWPMRLSFPNGEHRDVVVAAGSVTLGSAEGNTIVIAADGVQAWHARVTADARGLVLDVLDAAARTHVNARPVREKALLRLGDTVCLDRVAVLVKPDRDADVADDTVTVDADGSAPVARAALRGISGNWFGKSIALNPRLTIGSSAGNDLIVDEAGVEPLHATIVLGGQRIALRSHGNGGVQVNGVVVAAALLRSGDQVVIGRNRFLIEAPGLPSADETRRTPLIPQPAIDAALLETAGEDSESARSGLWWLIGGGALIGLALALLLLLGT</sequence>
<dbReference type="AlphaFoldDB" id="A0A2W5KXP5"/>
<name>A0A2W5KXP5_9GAMM</name>
<protein>
    <recommendedName>
        <fullName evidence="2">FHA domain-containing protein</fullName>
    </recommendedName>
</protein>
<keyword evidence="1" id="KW-0472">Membrane</keyword>
<dbReference type="Gene3D" id="2.60.200.20">
    <property type="match status" value="2"/>
</dbReference>
<reference evidence="3 4" key="1">
    <citation type="submission" date="2017-08" db="EMBL/GenBank/DDBJ databases">
        <title>Infants hospitalized years apart are colonized by the same room-sourced microbial strains.</title>
        <authorList>
            <person name="Brooks B."/>
            <person name="Olm M.R."/>
            <person name="Firek B.A."/>
            <person name="Baker R."/>
            <person name="Thomas B.C."/>
            <person name="Morowitz M.J."/>
            <person name="Banfield J.F."/>
        </authorList>
    </citation>
    <scope>NUCLEOTIDE SEQUENCE [LARGE SCALE GENOMIC DNA]</scope>
    <source>
        <strain evidence="3">S2_005_003_R2_42</strain>
    </source>
</reference>
<evidence type="ECO:0000313" key="4">
    <source>
        <dbReference type="Proteomes" id="UP000249046"/>
    </source>
</evidence>
<gene>
    <name evidence="3" type="ORF">DI564_01960</name>
</gene>
<evidence type="ECO:0000313" key="3">
    <source>
        <dbReference type="EMBL" id="PZQ19495.1"/>
    </source>
</evidence>
<accession>A0A2W5KXP5</accession>
<dbReference type="SUPFAM" id="SSF49879">
    <property type="entry name" value="SMAD/FHA domain"/>
    <property type="match status" value="2"/>
</dbReference>
<dbReference type="EMBL" id="QFPO01000002">
    <property type="protein sequence ID" value="PZQ19495.1"/>
    <property type="molecule type" value="Genomic_DNA"/>
</dbReference>
<dbReference type="CDD" id="cd00060">
    <property type="entry name" value="FHA"/>
    <property type="match status" value="2"/>
</dbReference>
<feature type="domain" description="FHA" evidence="2">
    <location>
        <begin position="250"/>
        <end position="298"/>
    </location>
</feature>
<dbReference type="InterPro" id="IPR008984">
    <property type="entry name" value="SMAD_FHA_dom_sf"/>
</dbReference>
<dbReference type="PROSITE" id="PS50006">
    <property type="entry name" value="FHA_DOMAIN"/>
    <property type="match status" value="1"/>
</dbReference>
<evidence type="ECO:0000259" key="2">
    <source>
        <dbReference type="PROSITE" id="PS50006"/>
    </source>
</evidence>
<dbReference type="InterPro" id="IPR000253">
    <property type="entry name" value="FHA_dom"/>
</dbReference>
<dbReference type="Pfam" id="PF00498">
    <property type="entry name" value="FHA"/>
    <property type="match status" value="2"/>
</dbReference>
<keyword evidence="1" id="KW-0812">Transmembrane</keyword>